<proteinExistence type="predicted"/>
<accession>A0A8X6JK56</accession>
<comment type="caution">
    <text evidence="2">The sequence shown here is derived from an EMBL/GenBank/DDBJ whole genome shotgun (WGS) entry which is preliminary data.</text>
</comment>
<evidence type="ECO:0000256" key="1">
    <source>
        <dbReference type="SAM" id="MobiDB-lite"/>
    </source>
</evidence>
<feature type="compositionally biased region" description="Polar residues" evidence="1">
    <location>
        <begin position="37"/>
        <end position="56"/>
    </location>
</feature>
<feature type="compositionally biased region" description="Basic residues" evidence="1">
    <location>
        <begin position="76"/>
        <end position="88"/>
    </location>
</feature>
<name>A0A8X6JK56_NEPPI</name>
<feature type="region of interest" description="Disordered" evidence="1">
    <location>
        <begin position="21"/>
        <end position="97"/>
    </location>
</feature>
<evidence type="ECO:0000313" key="2">
    <source>
        <dbReference type="EMBL" id="GFS38175.1"/>
    </source>
</evidence>
<dbReference type="EMBL" id="BMAW01043213">
    <property type="protein sequence ID" value="GFS38175.1"/>
    <property type="molecule type" value="Genomic_DNA"/>
</dbReference>
<feature type="compositionally biased region" description="Polar residues" evidence="1">
    <location>
        <begin position="64"/>
        <end position="73"/>
    </location>
</feature>
<evidence type="ECO:0000313" key="3">
    <source>
        <dbReference type="Proteomes" id="UP000887013"/>
    </source>
</evidence>
<dbReference type="Proteomes" id="UP000887013">
    <property type="component" value="Unassembled WGS sequence"/>
</dbReference>
<organism evidence="2 3">
    <name type="scientific">Nephila pilipes</name>
    <name type="common">Giant wood spider</name>
    <name type="synonym">Nephila maculata</name>
    <dbReference type="NCBI Taxonomy" id="299642"/>
    <lineage>
        <taxon>Eukaryota</taxon>
        <taxon>Metazoa</taxon>
        <taxon>Ecdysozoa</taxon>
        <taxon>Arthropoda</taxon>
        <taxon>Chelicerata</taxon>
        <taxon>Arachnida</taxon>
        <taxon>Araneae</taxon>
        <taxon>Araneomorphae</taxon>
        <taxon>Entelegynae</taxon>
        <taxon>Araneoidea</taxon>
        <taxon>Nephilidae</taxon>
        <taxon>Nephila</taxon>
    </lineage>
</organism>
<keyword evidence="3" id="KW-1185">Reference proteome</keyword>
<dbReference type="AlphaFoldDB" id="A0A8X6JK56"/>
<gene>
    <name evidence="2" type="ORF">NPIL_545391</name>
</gene>
<sequence>MSVDWLEPAYVLKELVDIPAGVHRKEKVSFQPDETLDTGQETSTGSSIRQGTTTPSGRRENFTDNEYSNTSALFVQKKKKGENKKRKGERGSSQQSN</sequence>
<protein>
    <submittedName>
        <fullName evidence="2">Uncharacterized protein</fullName>
    </submittedName>
</protein>
<reference evidence="2" key="1">
    <citation type="submission" date="2020-08" db="EMBL/GenBank/DDBJ databases">
        <title>Multicomponent nature underlies the extraordinary mechanical properties of spider dragline silk.</title>
        <authorList>
            <person name="Kono N."/>
            <person name="Nakamura H."/>
            <person name="Mori M."/>
            <person name="Yoshida Y."/>
            <person name="Ohtoshi R."/>
            <person name="Malay A.D."/>
            <person name="Moran D.A.P."/>
            <person name="Tomita M."/>
            <person name="Numata K."/>
            <person name="Arakawa K."/>
        </authorList>
    </citation>
    <scope>NUCLEOTIDE SEQUENCE</scope>
</reference>